<dbReference type="AlphaFoldDB" id="A0A7S9LP64"/>
<keyword evidence="3" id="KW-1185">Reference proteome</keyword>
<dbReference type="InterPro" id="IPR046058">
    <property type="entry name" value="WbuC_cupin"/>
</dbReference>
<dbReference type="KEGG" id="poz:I0K15_12335"/>
<dbReference type="EMBL" id="CP064942">
    <property type="protein sequence ID" value="QPH52602.1"/>
    <property type="molecule type" value="Genomic_DNA"/>
</dbReference>
<dbReference type="Pfam" id="PF19480">
    <property type="entry name" value="DUF6016"/>
    <property type="match status" value="1"/>
</dbReference>
<name>A0A7S9LP64_9RHOB</name>
<proteinExistence type="predicted"/>
<dbReference type="Proteomes" id="UP000594800">
    <property type="component" value="Chromosome"/>
</dbReference>
<dbReference type="InterPro" id="IPR011051">
    <property type="entry name" value="RmlC_Cupin_sf"/>
</dbReference>
<dbReference type="NCBIfam" id="TIGR04366">
    <property type="entry name" value="cupin_WbuC"/>
    <property type="match status" value="1"/>
</dbReference>
<evidence type="ECO:0000313" key="3">
    <source>
        <dbReference type="Proteomes" id="UP000594800"/>
    </source>
</evidence>
<dbReference type="InterPro" id="IPR027565">
    <property type="entry name" value="Cupin_WbuC"/>
</dbReference>
<reference evidence="2 3" key="1">
    <citation type="submission" date="2020-11" db="EMBL/GenBank/DDBJ databases">
        <title>Description of Pontivivens ytuae sp. nov. isolated from deep sea sediment of Mariana Trench.</title>
        <authorList>
            <person name="Wang Z."/>
            <person name="Sun Q.-L."/>
            <person name="Xu X.-D."/>
            <person name="Tang Y.-Z."/>
            <person name="Zhang J."/>
        </authorList>
    </citation>
    <scope>NUCLEOTIDE SEQUENCE [LARGE SCALE GENOMIC DNA]</scope>
    <source>
        <strain evidence="2 3">MT2928</strain>
    </source>
</reference>
<evidence type="ECO:0000313" key="2">
    <source>
        <dbReference type="EMBL" id="QPH52602.1"/>
    </source>
</evidence>
<dbReference type="SUPFAM" id="SSF51182">
    <property type="entry name" value="RmlC-like cupins"/>
    <property type="match status" value="1"/>
</dbReference>
<gene>
    <name evidence="2" type="ORF">I0K15_12335</name>
</gene>
<evidence type="ECO:0000259" key="1">
    <source>
        <dbReference type="Pfam" id="PF19480"/>
    </source>
</evidence>
<feature type="domain" description="Cupin fold metalloprotein WbuC cupin" evidence="1">
    <location>
        <begin position="28"/>
        <end position="107"/>
    </location>
</feature>
<accession>A0A7S9LP64</accession>
<protein>
    <submittedName>
        <fullName evidence="2">WbuC family cupin fold metalloprotein</fullName>
    </submittedName>
</protein>
<organism evidence="2 3">
    <name type="scientific">Pontivivens ytuae</name>
    <dbReference type="NCBI Taxonomy" id="2789856"/>
    <lineage>
        <taxon>Bacteria</taxon>
        <taxon>Pseudomonadati</taxon>
        <taxon>Pseudomonadota</taxon>
        <taxon>Alphaproteobacteria</taxon>
        <taxon>Rhodobacterales</taxon>
        <taxon>Paracoccaceae</taxon>
        <taxon>Pontivivens</taxon>
    </lineage>
</organism>
<sequence length="180" mass="19867">MKAMTGLQYRQVAPEVFYSDGGFRAVTDADVAMLRSAAETSPRRRARLCLHDSPTDTQQEMVIVMHEDSYVRPHRHSRRVETLGMIEGHCTAVLFHDDGSVYERAVLSAPGGGGAFFYRMPTGRYHTLLFDTRWTVFVETTIGPFDPSDNEGAPWAPAETDPTAGAAFLAQLRETSPTGA</sequence>